<comment type="caution">
    <text evidence="2">The sequence shown here is derived from an EMBL/GenBank/DDBJ whole genome shotgun (WGS) entry which is preliminary data.</text>
</comment>
<name>A0A556N664_9FLAO</name>
<dbReference type="AlphaFoldDB" id="A0A556N664"/>
<dbReference type="Proteomes" id="UP000316008">
    <property type="component" value="Unassembled WGS sequence"/>
</dbReference>
<protein>
    <submittedName>
        <fullName evidence="2">Uncharacterized protein</fullName>
    </submittedName>
</protein>
<evidence type="ECO:0000313" key="2">
    <source>
        <dbReference type="EMBL" id="TSJ47667.1"/>
    </source>
</evidence>
<keyword evidence="3" id="KW-1185">Reference proteome</keyword>
<keyword evidence="1" id="KW-0472">Membrane</keyword>
<organism evidence="2 3">
    <name type="scientific">Fluviicola chungangensis</name>
    <dbReference type="NCBI Taxonomy" id="2597671"/>
    <lineage>
        <taxon>Bacteria</taxon>
        <taxon>Pseudomonadati</taxon>
        <taxon>Bacteroidota</taxon>
        <taxon>Flavobacteriia</taxon>
        <taxon>Flavobacteriales</taxon>
        <taxon>Crocinitomicaceae</taxon>
        <taxon>Fluviicola</taxon>
    </lineage>
</organism>
<gene>
    <name evidence="2" type="ORF">FO442_00645</name>
</gene>
<dbReference type="RefSeq" id="WP_144331202.1">
    <property type="nucleotide sequence ID" value="NZ_VLPL01000001.1"/>
</dbReference>
<feature type="transmembrane region" description="Helical" evidence="1">
    <location>
        <begin position="23"/>
        <end position="45"/>
    </location>
</feature>
<reference evidence="2 3" key="1">
    <citation type="submission" date="2019-07" db="EMBL/GenBank/DDBJ databases">
        <authorList>
            <person name="Huq M.A."/>
        </authorList>
    </citation>
    <scope>NUCLEOTIDE SEQUENCE [LARGE SCALE GENOMIC DNA]</scope>
    <source>
        <strain evidence="2 3">MAH-3</strain>
    </source>
</reference>
<keyword evidence="1" id="KW-0812">Transmembrane</keyword>
<evidence type="ECO:0000256" key="1">
    <source>
        <dbReference type="SAM" id="Phobius"/>
    </source>
</evidence>
<dbReference type="OrthoDB" id="953972at2"/>
<proteinExistence type="predicted"/>
<feature type="transmembrane region" description="Helical" evidence="1">
    <location>
        <begin position="118"/>
        <end position="141"/>
    </location>
</feature>
<accession>A0A556N664</accession>
<dbReference type="EMBL" id="VLPL01000001">
    <property type="protein sequence ID" value="TSJ47667.1"/>
    <property type="molecule type" value="Genomic_DNA"/>
</dbReference>
<keyword evidence="1" id="KW-1133">Transmembrane helix</keyword>
<sequence>MESWRTEEAVDSLEISLKNRRSIALTVVCILTWVGCGIRFTLDLIAFNNVYLTKTFVDTDKYNGIWFLLNWFIFPVLCTVGAIFMFRLKRWGFWIYCLGQIPPVVFSVYTVVTITKNLGSGMFFGLLWNCLSIAFVVVYAVEMNKLSRKPVSTDF</sequence>
<feature type="transmembrane region" description="Helical" evidence="1">
    <location>
        <begin position="93"/>
        <end position="112"/>
    </location>
</feature>
<evidence type="ECO:0000313" key="3">
    <source>
        <dbReference type="Proteomes" id="UP000316008"/>
    </source>
</evidence>
<feature type="transmembrane region" description="Helical" evidence="1">
    <location>
        <begin position="65"/>
        <end position="86"/>
    </location>
</feature>